<evidence type="ECO:0000313" key="7">
    <source>
        <dbReference type="Proteomes" id="UP000577724"/>
    </source>
</evidence>
<comment type="caution">
    <text evidence="6">The sequence shown here is derived from an EMBL/GenBank/DDBJ whole genome shotgun (WGS) entry which is preliminary data.</text>
</comment>
<dbReference type="PANTHER" id="PTHR30349:SF64">
    <property type="entry name" value="PROPHAGE INTEGRASE INTD-RELATED"/>
    <property type="match status" value="1"/>
</dbReference>
<evidence type="ECO:0000259" key="5">
    <source>
        <dbReference type="PROSITE" id="PS51898"/>
    </source>
</evidence>
<sequence length="420" mass="48860">MASYQKRGLRSWLLVVETGADSDKFRDKETKTIRVPEELLKTPKKLEQHLDEELLKFKIEVETGVFFKADNMKFSDFVPEWKKKFAEKHLEETSQGNYLFHLEKRILPYFGHMLMQKIKPLHIETYLDDLSQSEKEKHQKSTGEKLGSATLVYNYRVLRSVFTKAKEWKIIKENPLDGVKKPKEEQKEVEVYGEEEVSLILRLLEPEPVLFKSLIILAITTAMRRGELLGLEWKHVDFENGIININQSIPKYKNGQPVIKGPKNKGSRRKVAIPQIALETLREFERQWKKDHFNSEDTWLGGSYRFLFSNENGMPFYPKTIGDKWRSFHKRNSEHGLKYIRFHDLRHTSATLLINEGVHPKIISNRLGHSKIGTTMNVYGHVIDSADKTAAEKFQGLFTDKTKTDVSTHSKVVDELLTDC</sequence>
<dbReference type="GeneID" id="97130985"/>
<keyword evidence="4" id="KW-0233">DNA recombination</keyword>
<proteinExistence type="inferred from homology"/>
<dbReference type="InterPro" id="IPR010998">
    <property type="entry name" value="Integrase_recombinase_N"/>
</dbReference>
<dbReference type="InterPro" id="IPR011010">
    <property type="entry name" value="DNA_brk_join_enz"/>
</dbReference>
<dbReference type="InterPro" id="IPR050090">
    <property type="entry name" value="Tyrosine_recombinase_XerCD"/>
</dbReference>
<dbReference type="EMBL" id="JABMCC010000105">
    <property type="protein sequence ID" value="NUU54367.1"/>
    <property type="molecule type" value="Genomic_DNA"/>
</dbReference>
<accession>A0ABX2MJZ8</accession>
<reference evidence="6 7" key="1">
    <citation type="submission" date="2020-05" db="EMBL/GenBank/DDBJ databases">
        <title>Genome Sequencing of Type Strains.</title>
        <authorList>
            <person name="Lemaire J.F."/>
            <person name="Inderbitzin P."/>
            <person name="Gregorio O.A."/>
            <person name="Collins S.B."/>
            <person name="Wespe N."/>
            <person name="Knight-Connoni V."/>
        </authorList>
    </citation>
    <scope>NUCLEOTIDE SEQUENCE [LARGE SCALE GENOMIC DNA]</scope>
    <source>
        <strain evidence="6 7">DSM 19942</strain>
    </source>
</reference>
<keyword evidence="7" id="KW-1185">Reference proteome</keyword>
<dbReference type="Gene3D" id="1.10.150.130">
    <property type="match status" value="1"/>
</dbReference>
<dbReference type="PROSITE" id="PS51898">
    <property type="entry name" value="TYR_RECOMBINASE"/>
    <property type="match status" value="1"/>
</dbReference>
<evidence type="ECO:0000256" key="1">
    <source>
        <dbReference type="ARBA" id="ARBA00008857"/>
    </source>
</evidence>
<dbReference type="Pfam" id="PF00589">
    <property type="entry name" value="Phage_integrase"/>
    <property type="match status" value="1"/>
</dbReference>
<comment type="similarity">
    <text evidence="1">Belongs to the 'phage' integrase family.</text>
</comment>
<dbReference type="InterPro" id="IPR004107">
    <property type="entry name" value="Integrase_SAM-like_N"/>
</dbReference>
<evidence type="ECO:0000256" key="2">
    <source>
        <dbReference type="ARBA" id="ARBA00022908"/>
    </source>
</evidence>
<keyword evidence="2" id="KW-0229">DNA integration</keyword>
<dbReference type="Pfam" id="PF14659">
    <property type="entry name" value="Phage_int_SAM_3"/>
    <property type="match status" value="1"/>
</dbReference>
<evidence type="ECO:0000256" key="3">
    <source>
        <dbReference type="ARBA" id="ARBA00023125"/>
    </source>
</evidence>
<feature type="domain" description="Tyr recombinase" evidence="5">
    <location>
        <begin position="187"/>
        <end position="393"/>
    </location>
</feature>
<evidence type="ECO:0000313" key="6">
    <source>
        <dbReference type="EMBL" id="NUU54367.1"/>
    </source>
</evidence>
<dbReference type="PANTHER" id="PTHR30349">
    <property type="entry name" value="PHAGE INTEGRASE-RELATED"/>
    <property type="match status" value="1"/>
</dbReference>
<keyword evidence="3" id="KW-0238">DNA-binding</keyword>
<dbReference type="InterPro" id="IPR002104">
    <property type="entry name" value="Integrase_catalytic"/>
</dbReference>
<dbReference type="RefSeq" id="WP_079694770.1">
    <property type="nucleotide sequence ID" value="NZ_CBCRYD010000006.1"/>
</dbReference>
<organism evidence="6 7">
    <name type="scientific">Paenibacillus taichungensis</name>
    <dbReference type="NCBI Taxonomy" id="484184"/>
    <lineage>
        <taxon>Bacteria</taxon>
        <taxon>Bacillati</taxon>
        <taxon>Bacillota</taxon>
        <taxon>Bacilli</taxon>
        <taxon>Bacillales</taxon>
        <taxon>Paenibacillaceae</taxon>
        <taxon>Paenibacillus</taxon>
    </lineage>
</organism>
<dbReference type="InterPro" id="IPR013762">
    <property type="entry name" value="Integrase-like_cat_sf"/>
</dbReference>
<protein>
    <submittedName>
        <fullName evidence="6">Site-specific integrase</fullName>
    </submittedName>
</protein>
<dbReference type="SUPFAM" id="SSF56349">
    <property type="entry name" value="DNA breaking-rejoining enzymes"/>
    <property type="match status" value="1"/>
</dbReference>
<gene>
    <name evidence="6" type="ORF">HP548_09740</name>
</gene>
<dbReference type="Proteomes" id="UP000577724">
    <property type="component" value="Unassembled WGS sequence"/>
</dbReference>
<dbReference type="Gene3D" id="1.10.443.10">
    <property type="entry name" value="Intergrase catalytic core"/>
    <property type="match status" value="1"/>
</dbReference>
<name>A0ABX2MJZ8_9BACL</name>
<evidence type="ECO:0000256" key="4">
    <source>
        <dbReference type="ARBA" id="ARBA00023172"/>
    </source>
</evidence>
<dbReference type="CDD" id="cd01189">
    <property type="entry name" value="INT_ICEBs1_C_like"/>
    <property type="match status" value="1"/>
</dbReference>